<dbReference type="InterPro" id="IPR000542">
    <property type="entry name" value="Carn_acyl_trans"/>
</dbReference>
<dbReference type="OMA" id="RWYDKGL"/>
<dbReference type="GeneID" id="106059629"/>
<dbReference type="InterPro" id="IPR023213">
    <property type="entry name" value="CAT-like_dom_sf"/>
</dbReference>
<protein>
    <submittedName>
        <fullName evidence="6">Peroxisomal carnitine O-octanoyltransferase-like</fullName>
    </submittedName>
</protein>
<dbReference type="GO" id="GO:0005777">
    <property type="term" value="C:peroxisome"/>
    <property type="evidence" value="ECO:0007669"/>
    <property type="project" value="TreeGrafter"/>
</dbReference>
<evidence type="ECO:0000256" key="1">
    <source>
        <dbReference type="ARBA" id="ARBA00005232"/>
    </source>
</evidence>
<sequence length="880" mass="100082">MTSTSFPSKYQRRLSTRWTTGVPLNQKLLSGNDYNASINTFSRNRKFSEETNRSSLLPRLSIVSNLDVAVGKRVIFKLDDDDEASKERVAMLKGDQEKSQLMKSMITSEAVKYELDRKNKDNVSVYDFFFGVNSDEDFKDYDVSEAVSVTKCELGVSTDINVSFKGNLKHVAMPVFGSFQVPDEIRVQRGVSKQASISTSSSYFMDTLWPWPWLDYKCRSAELYKSSSVKTFTHQTQLPDLPVPAMGHSLQRLLQSMRPFTDAGSLKRVRRLAEEFALNEGSTCQKLILEATSSDRNWIRQVLPNYSRLYSRLAAPVLNRGIVCPFMYDLWPENKDSQLERATILVESAVDFWLILRHESLAPIADKSGRKICMHEFRKLFSSVRIPGTPSDAIFTFFHTLAEKEETPKHIIVIYRGFIFTMDVMDTIYLPMSNKTIKRFLKEIVKSVDEGDINTESHGVCILTSLDRDEWSQVREGLISCSVSNAASLREIETALFVLSLDTLSINDHNRLPHEAMFGDGYNRWYDKNLNFYISGNGLVTVNVNNSLLDGNVVAILLHYIHMRILENVDRWDEGVVMAVSRTTLASTRSRGSSSLDVLLSQIRSRVSCATSITDNLDSEKDVSPGFPYLHSSNTPRRLEFTLNCYTEQYIEKAEVAFSDLAASVLTAVCSFDEYERNLFQEKGVNVDAFAQMVIHYTFYNMYGRFPSVCANVSLKRFYHGRFELMRTSTEEILIWCKDMSSPESTNALKRESFWKAEKKHRQLLRENCSGHGFENHLAALKVIAEDKMMKKSAFFEDELVKYHFESINVFTECLGVGCTSCATVLPISSDGYGVGYFVANTKIVFNVSSWQGETTTSSELFSHALHNTMTLLYNLMHSL</sequence>
<keyword evidence="5" id="KW-1185">Reference proteome</keyword>
<proteinExistence type="inferred from homology"/>
<evidence type="ECO:0000256" key="3">
    <source>
        <dbReference type="ARBA" id="ARBA00023315"/>
    </source>
</evidence>
<dbReference type="RefSeq" id="XP_055893226.1">
    <property type="nucleotide sequence ID" value="XM_056037251.1"/>
</dbReference>
<keyword evidence="2" id="KW-0808">Transferase</keyword>
<dbReference type="AlphaFoldDB" id="A0A9W3B190"/>
<feature type="domain" description="Choline/carnitine acyltransferase" evidence="4">
    <location>
        <begin position="241"/>
        <end position="867"/>
    </location>
</feature>
<dbReference type="OrthoDB" id="240216at2759"/>
<dbReference type="Gene3D" id="3.30.559.10">
    <property type="entry name" value="Chloramphenicol acetyltransferase-like domain"/>
    <property type="match status" value="1"/>
</dbReference>
<dbReference type="Proteomes" id="UP001165740">
    <property type="component" value="Chromosome 8"/>
</dbReference>
<dbReference type="SUPFAM" id="SSF52777">
    <property type="entry name" value="CoA-dependent acyltransferases"/>
    <property type="match status" value="2"/>
</dbReference>
<reference evidence="6" key="1">
    <citation type="submission" date="2025-08" db="UniProtKB">
        <authorList>
            <consortium name="RefSeq"/>
        </authorList>
    </citation>
    <scope>IDENTIFICATION</scope>
</reference>
<name>A0A9W3B190_BIOGL</name>
<dbReference type="PANTHER" id="PTHR22589:SF67">
    <property type="entry name" value="PEROXISOMAL CARNITINE O-OCTANOYLTRANSFERASE"/>
    <property type="match status" value="1"/>
</dbReference>
<keyword evidence="3" id="KW-0012">Acyltransferase</keyword>
<evidence type="ECO:0000259" key="4">
    <source>
        <dbReference type="Pfam" id="PF00755"/>
    </source>
</evidence>
<organism evidence="5 6">
    <name type="scientific">Biomphalaria glabrata</name>
    <name type="common">Bloodfluke planorb</name>
    <name type="synonym">Freshwater snail</name>
    <dbReference type="NCBI Taxonomy" id="6526"/>
    <lineage>
        <taxon>Eukaryota</taxon>
        <taxon>Metazoa</taxon>
        <taxon>Spiralia</taxon>
        <taxon>Lophotrochozoa</taxon>
        <taxon>Mollusca</taxon>
        <taxon>Gastropoda</taxon>
        <taxon>Heterobranchia</taxon>
        <taxon>Euthyneura</taxon>
        <taxon>Panpulmonata</taxon>
        <taxon>Hygrophila</taxon>
        <taxon>Lymnaeoidea</taxon>
        <taxon>Planorbidae</taxon>
        <taxon>Biomphalaria</taxon>
    </lineage>
</organism>
<dbReference type="GO" id="GO:0008458">
    <property type="term" value="F:carnitine O-octanoyltransferase activity"/>
    <property type="evidence" value="ECO:0007669"/>
    <property type="project" value="TreeGrafter"/>
</dbReference>
<evidence type="ECO:0000313" key="5">
    <source>
        <dbReference type="Proteomes" id="UP001165740"/>
    </source>
</evidence>
<dbReference type="Gene3D" id="3.30.559.70">
    <property type="entry name" value="Choline/Carnitine o-acyltransferase, domain 2"/>
    <property type="match status" value="1"/>
</dbReference>
<dbReference type="Pfam" id="PF00755">
    <property type="entry name" value="Carn_acyltransf"/>
    <property type="match status" value="1"/>
</dbReference>
<dbReference type="PANTHER" id="PTHR22589">
    <property type="entry name" value="CARNITINE O-ACYLTRANSFERASE"/>
    <property type="match status" value="1"/>
</dbReference>
<dbReference type="InterPro" id="IPR039551">
    <property type="entry name" value="Cho/carn_acyl_trans"/>
</dbReference>
<evidence type="ECO:0000256" key="2">
    <source>
        <dbReference type="ARBA" id="ARBA00022679"/>
    </source>
</evidence>
<evidence type="ECO:0000313" key="6">
    <source>
        <dbReference type="RefSeq" id="XP_055893226.1"/>
    </source>
</evidence>
<gene>
    <name evidence="6" type="primary">LOC106059629</name>
</gene>
<comment type="similarity">
    <text evidence="1">Belongs to the carnitine/choline acetyltransferase family.</text>
</comment>
<accession>A0A9W3B190</accession>
<dbReference type="InterPro" id="IPR042231">
    <property type="entry name" value="Cho/carn_acyl_trans_2"/>
</dbReference>